<evidence type="ECO:0000313" key="8">
    <source>
        <dbReference type="EMBL" id="KRN92958.1"/>
    </source>
</evidence>
<dbReference type="Gene3D" id="1.20.1250.20">
    <property type="entry name" value="MFS general substrate transporter like domains"/>
    <property type="match status" value="1"/>
</dbReference>
<dbReference type="Proteomes" id="UP000051529">
    <property type="component" value="Unassembled WGS sequence"/>
</dbReference>
<feature type="transmembrane region" description="Helical" evidence="6">
    <location>
        <begin position="104"/>
        <end position="124"/>
    </location>
</feature>
<evidence type="ECO:0000256" key="3">
    <source>
        <dbReference type="ARBA" id="ARBA00022692"/>
    </source>
</evidence>
<protein>
    <submittedName>
        <fullName evidence="8">Multi-drug-type permease</fullName>
    </submittedName>
</protein>
<dbReference type="PROSITE" id="PS50850">
    <property type="entry name" value="MFS"/>
    <property type="match status" value="1"/>
</dbReference>
<dbReference type="InterPro" id="IPR011701">
    <property type="entry name" value="MFS"/>
</dbReference>
<feature type="transmembrane region" description="Helical" evidence="6">
    <location>
        <begin position="229"/>
        <end position="246"/>
    </location>
</feature>
<evidence type="ECO:0000259" key="7">
    <source>
        <dbReference type="PROSITE" id="PS50850"/>
    </source>
</evidence>
<feature type="transmembrane region" description="Helical" evidence="6">
    <location>
        <begin position="169"/>
        <end position="190"/>
    </location>
</feature>
<feature type="transmembrane region" description="Helical" evidence="6">
    <location>
        <begin position="136"/>
        <end position="157"/>
    </location>
</feature>
<name>A0A0R2KTZ9_LACAM</name>
<dbReference type="Pfam" id="PF07690">
    <property type="entry name" value="MFS_1"/>
    <property type="match status" value="1"/>
</dbReference>
<dbReference type="SUPFAM" id="SSF103473">
    <property type="entry name" value="MFS general substrate transporter"/>
    <property type="match status" value="1"/>
</dbReference>
<feature type="transmembrane region" description="Helical" evidence="6">
    <location>
        <begin position="437"/>
        <end position="455"/>
    </location>
</feature>
<feature type="transmembrane region" description="Helical" evidence="6">
    <location>
        <begin position="266"/>
        <end position="288"/>
    </location>
</feature>
<organism evidence="8 9">
    <name type="scientific">Lactobacillus amylovorus subsp. animalium DSM 16698</name>
    <dbReference type="NCBI Taxonomy" id="695563"/>
    <lineage>
        <taxon>Bacteria</taxon>
        <taxon>Bacillati</taxon>
        <taxon>Bacillota</taxon>
        <taxon>Bacilli</taxon>
        <taxon>Lactobacillales</taxon>
        <taxon>Lactobacillaceae</taxon>
        <taxon>Lactobacillus</taxon>
        <taxon>Lactobacillus amylovorus subsp. animalium</taxon>
    </lineage>
</organism>
<evidence type="ECO:0000313" key="9">
    <source>
        <dbReference type="Proteomes" id="UP000051529"/>
    </source>
</evidence>
<accession>A0A0R2KTZ9</accession>
<sequence>MKEEIMKKSTKNILAVLSAAFMSFVGILTETSLNVTFPTMMKEFKVSLDTIQWTTTGYLLMIAIIMICSSYLNDRFTARQLFIIACVGFMVGSVISAIAPNFPILLLGRLISALGAGLSTPLMFNLITEIMPRSKWGVYMGIAGLVVAMAPTLGPAFGGITTFYLNWRWIFVFVTIFALIVFVAGTPVIGKYHDQVKSSFDYLSFITLAAAFITLTLGVNQISYGMANPLLWILLVVTALLVWAFVKLSQKSSKKLLDLAVFKQKAFVFGALAYFLLQFNNIGISFVLPNYIQIVGKQSSLVGGLVLLPGSIIAGLLNPYFGSLYDKRGAKLPLYLGGFFMALSCLLFAIFGLNLSAMMIIIFYGIMMMGHRMSFSNTMAEALKVETGKLRADATAVCQTSQQLAGSVGTTILASIMSVWQKQGHGSYTMATAQGSQAAFCFTLLMSLIIMFSYWKMFRAEKAK</sequence>
<feature type="transmembrane region" description="Helical" evidence="6">
    <location>
        <begin position="51"/>
        <end position="72"/>
    </location>
</feature>
<dbReference type="EMBL" id="JQBQ01000002">
    <property type="protein sequence ID" value="KRN92958.1"/>
    <property type="molecule type" value="Genomic_DNA"/>
</dbReference>
<keyword evidence="2" id="KW-0813">Transport</keyword>
<keyword evidence="5 6" id="KW-0472">Membrane</keyword>
<dbReference type="AlphaFoldDB" id="A0A0R2KTZ9"/>
<evidence type="ECO:0000256" key="2">
    <source>
        <dbReference type="ARBA" id="ARBA00022448"/>
    </source>
</evidence>
<keyword evidence="4 6" id="KW-1133">Transmembrane helix</keyword>
<evidence type="ECO:0000256" key="1">
    <source>
        <dbReference type="ARBA" id="ARBA00004651"/>
    </source>
</evidence>
<proteinExistence type="predicted"/>
<feature type="transmembrane region" description="Helical" evidence="6">
    <location>
        <begin position="300"/>
        <end position="322"/>
    </location>
</feature>
<dbReference type="InterPro" id="IPR020846">
    <property type="entry name" value="MFS_dom"/>
</dbReference>
<comment type="subcellular location">
    <subcellularLocation>
        <location evidence="1">Cell membrane</location>
        <topology evidence="1">Multi-pass membrane protein</topology>
    </subcellularLocation>
</comment>
<dbReference type="InterPro" id="IPR036259">
    <property type="entry name" value="MFS_trans_sf"/>
</dbReference>
<dbReference type="GO" id="GO:0022857">
    <property type="term" value="F:transmembrane transporter activity"/>
    <property type="evidence" value="ECO:0007669"/>
    <property type="project" value="InterPro"/>
</dbReference>
<dbReference type="GO" id="GO:0005886">
    <property type="term" value="C:plasma membrane"/>
    <property type="evidence" value="ECO:0007669"/>
    <property type="project" value="UniProtKB-SubCell"/>
</dbReference>
<evidence type="ECO:0000256" key="4">
    <source>
        <dbReference type="ARBA" id="ARBA00022989"/>
    </source>
</evidence>
<gene>
    <name evidence="8" type="ORF">IV44_GL000545</name>
</gene>
<feature type="transmembrane region" description="Helical" evidence="6">
    <location>
        <begin position="202"/>
        <end position="223"/>
    </location>
</feature>
<comment type="caution">
    <text evidence="8">The sequence shown here is derived from an EMBL/GenBank/DDBJ whole genome shotgun (WGS) entry which is preliminary data.</text>
</comment>
<feature type="transmembrane region" description="Helical" evidence="6">
    <location>
        <begin position="12"/>
        <end position="31"/>
    </location>
</feature>
<reference evidence="8 9" key="1">
    <citation type="journal article" date="2015" name="Genome Announc.">
        <title>Expanding the biotechnology potential of lactobacilli through comparative genomics of 213 strains and associated genera.</title>
        <authorList>
            <person name="Sun Z."/>
            <person name="Harris H.M."/>
            <person name="McCann A."/>
            <person name="Guo C."/>
            <person name="Argimon S."/>
            <person name="Zhang W."/>
            <person name="Yang X."/>
            <person name="Jeffery I.B."/>
            <person name="Cooney J.C."/>
            <person name="Kagawa T.F."/>
            <person name="Liu W."/>
            <person name="Song Y."/>
            <person name="Salvetti E."/>
            <person name="Wrobel A."/>
            <person name="Rasinkangas P."/>
            <person name="Parkhill J."/>
            <person name="Rea M.C."/>
            <person name="O'Sullivan O."/>
            <person name="Ritari J."/>
            <person name="Douillard F.P."/>
            <person name="Paul Ross R."/>
            <person name="Yang R."/>
            <person name="Briner A.E."/>
            <person name="Felis G.E."/>
            <person name="de Vos W.M."/>
            <person name="Barrangou R."/>
            <person name="Klaenhammer T.R."/>
            <person name="Caufield P.W."/>
            <person name="Cui Y."/>
            <person name="Zhang H."/>
            <person name="O'Toole P.W."/>
        </authorList>
    </citation>
    <scope>NUCLEOTIDE SEQUENCE [LARGE SCALE GENOMIC DNA]</scope>
    <source>
        <strain evidence="8 9">DSM 16698</strain>
    </source>
</reference>
<dbReference type="PANTHER" id="PTHR42718:SF9">
    <property type="entry name" value="MAJOR FACILITATOR SUPERFAMILY MULTIDRUG TRANSPORTER MFSC"/>
    <property type="match status" value="1"/>
</dbReference>
<feature type="transmembrane region" description="Helical" evidence="6">
    <location>
        <begin position="334"/>
        <end position="367"/>
    </location>
</feature>
<feature type="transmembrane region" description="Helical" evidence="6">
    <location>
        <begin position="81"/>
        <end position="98"/>
    </location>
</feature>
<dbReference type="PANTHER" id="PTHR42718">
    <property type="entry name" value="MAJOR FACILITATOR SUPERFAMILY MULTIDRUG TRANSPORTER MFSC"/>
    <property type="match status" value="1"/>
</dbReference>
<dbReference type="PRINTS" id="PR01036">
    <property type="entry name" value="TCRTETB"/>
</dbReference>
<evidence type="ECO:0000256" key="6">
    <source>
        <dbReference type="SAM" id="Phobius"/>
    </source>
</evidence>
<feature type="domain" description="Major facilitator superfamily (MFS) profile" evidence="7">
    <location>
        <begin position="15"/>
        <end position="464"/>
    </location>
</feature>
<keyword evidence="3 6" id="KW-0812">Transmembrane</keyword>
<dbReference type="PATRIC" id="fig|695563.3.peg.595"/>
<dbReference type="Gene3D" id="1.20.1720.10">
    <property type="entry name" value="Multidrug resistance protein D"/>
    <property type="match status" value="1"/>
</dbReference>
<evidence type="ECO:0000256" key="5">
    <source>
        <dbReference type="ARBA" id="ARBA00023136"/>
    </source>
</evidence>